<accession>A0A1G9JVC6</accession>
<dbReference type="InterPro" id="IPR025391">
    <property type="entry name" value="DUF4123"/>
</dbReference>
<dbReference type="Proteomes" id="UP000199107">
    <property type="component" value="Unassembled WGS sequence"/>
</dbReference>
<reference evidence="3" key="1">
    <citation type="submission" date="2016-10" db="EMBL/GenBank/DDBJ databases">
        <authorList>
            <person name="Varghese N."/>
            <person name="Submissions S."/>
        </authorList>
    </citation>
    <scope>NUCLEOTIDE SEQUENCE [LARGE SCALE GENOMIC DNA]</scope>
    <source>
        <strain evidence="3">AAP</strain>
    </source>
</reference>
<gene>
    <name evidence="2" type="ORF">SAMN05192555_104151</name>
</gene>
<sequence length="255" mass="28498">MAEVATIPVDWQWAPRPAEEAPRRIVLIELGLLDPATRTALFETPGITAWPLLQDDEQPHLTAEGPWLFEVTPASMSQLAVEDALGGGLHAWLESRVDISRLASQLAPAMVAYPVGEPPALLRFYLPQVIRQLHAETHADWHYSLFGGIEQWWWPADDSSWQPLGAMPEQVSLESPWKLTLSTELYQALQGDPEVRTATRVLTQQYPELFAGVCACARSQRVEAALLAATEAGLVQRGERLAYVYRRLLAENQER</sequence>
<dbReference type="EMBL" id="FNGH01000004">
    <property type="protein sequence ID" value="SDL41302.1"/>
    <property type="molecule type" value="Genomic_DNA"/>
</dbReference>
<feature type="domain" description="DUF4123" evidence="1">
    <location>
        <begin position="33"/>
        <end position="136"/>
    </location>
</feature>
<dbReference type="AlphaFoldDB" id="A0A1G9JVC6"/>
<keyword evidence="3" id="KW-1185">Reference proteome</keyword>
<organism evidence="2 3">
    <name type="scientific">Franzmannia pantelleriensis</name>
    <dbReference type="NCBI Taxonomy" id="48727"/>
    <lineage>
        <taxon>Bacteria</taxon>
        <taxon>Pseudomonadati</taxon>
        <taxon>Pseudomonadota</taxon>
        <taxon>Gammaproteobacteria</taxon>
        <taxon>Oceanospirillales</taxon>
        <taxon>Halomonadaceae</taxon>
        <taxon>Franzmannia</taxon>
    </lineage>
</organism>
<evidence type="ECO:0000313" key="3">
    <source>
        <dbReference type="Proteomes" id="UP000199107"/>
    </source>
</evidence>
<dbReference type="OrthoDB" id="6152448at2"/>
<evidence type="ECO:0000259" key="1">
    <source>
        <dbReference type="Pfam" id="PF13503"/>
    </source>
</evidence>
<protein>
    <recommendedName>
        <fullName evidence="1">DUF4123 domain-containing protein</fullName>
    </recommendedName>
</protein>
<dbReference type="RefSeq" id="WP_089657732.1">
    <property type="nucleotide sequence ID" value="NZ_FNGH01000004.1"/>
</dbReference>
<proteinExistence type="predicted"/>
<evidence type="ECO:0000313" key="2">
    <source>
        <dbReference type="EMBL" id="SDL41302.1"/>
    </source>
</evidence>
<dbReference type="Pfam" id="PF13503">
    <property type="entry name" value="DUF4123"/>
    <property type="match status" value="1"/>
</dbReference>
<dbReference type="STRING" id="48727.SAMN05192555_104151"/>
<name>A0A1G9JVC6_9GAMM</name>